<dbReference type="Proteomes" id="UP001586593">
    <property type="component" value="Unassembled WGS sequence"/>
</dbReference>
<evidence type="ECO:0000313" key="3">
    <source>
        <dbReference type="Proteomes" id="UP001586593"/>
    </source>
</evidence>
<sequence>MVQTRSQGHKRPATPRESSSHGETPDKKSKAESGNKSPEKHPDPSVAPSRANKSKPDMDQRGNGLKKKITSVVDKYGQLPLHSQVDDRWPASSIVMAHILNALLSSARISHNIAAKTVSCLLDEGYHDVETLGRDTWEQKTRVLRRGGYVRYDEKTATYLEELVSLIKDTYDGDASRILPQDKKGDEARRTVSDRLKDIKGLGPMGIELFLGSIQHYFPAVAPFLDSRSRKTAAEIGLGHDLDAIFGAVDQDATAMAKLEVALTRVRLEKRESEFT</sequence>
<name>A0ABR3X2A6_9PEZI</name>
<protein>
    <recommendedName>
        <fullName evidence="4">Endonuclease III-like protein</fullName>
    </recommendedName>
</protein>
<comment type="caution">
    <text evidence="2">The sequence shown here is derived from an EMBL/GenBank/DDBJ whole genome shotgun (WGS) entry which is preliminary data.</text>
</comment>
<keyword evidence="3" id="KW-1185">Reference proteome</keyword>
<organism evidence="2 3">
    <name type="scientific">Phialemonium thermophilum</name>
    <dbReference type="NCBI Taxonomy" id="223376"/>
    <lineage>
        <taxon>Eukaryota</taxon>
        <taxon>Fungi</taxon>
        <taxon>Dikarya</taxon>
        <taxon>Ascomycota</taxon>
        <taxon>Pezizomycotina</taxon>
        <taxon>Sordariomycetes</taxon>
        <taxon>Sordariomycetidae</taxon>
        <taxon>Cephalothecales</taxon>
        <taxon>Cephalothecaceae</taxon>
        <taxon>Phialemonium</taxon>
    </lineage>
</organism>
<evidence type="ECO:0008006" key="4">
    <source>
        <dbReference type="Google" id="ProtNLM"/>
    </source>
</evidence>
<dbReference type="EMBL" id="JAZHXJ010000183">
    <property type="protein sequence ID" value="KAL1869995.1"/>
    <property type="molecule type" value="Genomic_DNA"/>
</dbReference>
<proteinExistence type="predicted"/>
<accession>A0ABR3X2A6</accession>
<feature type="compositionally biased region" description="Basic and acidic residues" evidence="1">
    <location>
        <begin position="18"/>
        <end position="43"/>
    </location>
</feature>
<evidence type="ECO:0000256" key="1">
    <source>
        <dbReference type="SAM" id="MobiDB-lite"/>
    </source>
</evidence>
<feature type="region of interest" description="Disordered" evidence="1">
    <location>
        <begin position="1"/>
        <end position="66"/>
    </location>
</feature>
<reference evidence="2 3" key="1">
    <citation type="journal article" date="2024" name="Commun. Biol.">
        <title>Comparative genomic analysis of thermophilic fungi reveals convergent evolutionary adaptations and gene losses.</title>
        <authorList>
            <person name="Steindorff A.S."/>
            <person name="Aguilar-Pontes M.V."/>
            <person name="Robinson A.J."/>
            <person name="Andreopoulos B."/>
            <person name="LaButti K."/>
            <person name="Kuo A."/>
            <person name="Mondo S."/>
            <person name="Riley R."/>
            <person name="Otillar R."/>
            <person name="Haridas S."/>
            <person name="Lipzen A."/>
            <person name="Grimwood J."/>
            <person name="Schmutz J."/>
            <person name="Clum A."/>
            <person name="Reid I.D."/>
            <person name="Moisan M.C."/>
            <person name="Butler G."/>
            <person name="Nguyen T.T.M."/>
            <person name="Dewar K."/>
            <person name="Conant G."/>
            <person name="Drula E."/>
            <person name="Henrissat B."/>
            <person name="Hansel C."/>
            <person name="Singer S."/>
            <person name="Hutchinson M.I."/>
            <person name="de Vries R.P."/>
            <person name="Natvig D.O."/>
            <person name="Powell A.J."/>
            <person name="Tsang A."/>
            <person name="Grigoriev I.V."/>
        </authorList>
    </citation>
    <scope>NUCLEOTIDE SEQUENCE [LARGE SCALE GENOMIC DNA]</scope>
    <source>
        <strain evidence="2 3">ATCC 24622</strain>
    </source>
</reference>
<gene>
    <name evidence="2" type="ORF">VTK73DRAFT_2838</name>
</gene>
<evidence type="ECO:0000313" key="2">
    <source>
        <dbReference type="EMBL" id="KAL1869995.1"/>
    </source>
</evidence>